<dbReference type="EMBL" id="JAOPJF010000020">
    <property type="protein sequence ID" value="KAK1146019.1"/>
    <property type="molecule type" value="Genomic_DNA"/>
</dbReference>
<accession>A0ACC3B6V3</accession>
<organism evidence="1 2">
    <name type="scientific">Aspergillus melleus</name>
    <dbReference type="NCBI Taxonomy" id="138277"/>
    <lineage>
        <taxon>Eukaryota</taxon>
        <taxon>Fungi</taxon>
        <taxon>Dikarya</taxon>
        <taxon>Ascomycota</taxon>
        <taxon>Pezizomycotina</taxon>
        <taxon>Eurotiomycetes</taxon>
        <taxon>Eurotiomycetidae</taxon>
        <taxon>Eurotiales</taxon>
        <taxon>Aspergillaceae</taxon>
        <taxon>Aspergillus</taxon>
        <taxon>Aspergillus subgen. Circumdati</taxon>
    </lineage>
</organism>
<protein>
    <submittedName>
        <fullName evidence="1">Kinetochore-associated Ndc80 complex subunit nuf2</fullName>
    </submittedName>
</protein>
<name>A0ACC3B6V3_9EURO</name>
<reference evidence="1 2" key="1">
    <citation type="journal article" date="2023" name="ACS Omega">
        <title>Identification of the Neoaspergillic Acid Biosynthesis Gene Cluster by Establishing an In Vitro CRISPR-Ribonucleoprotein Genetic System in Aspergillus melleus.</title>
        <authorList>
            <person name="Yuan B."/>
            <person name="Grau M.F."/>
            <person name="Murata R.M."/>
            <person name="Torok T."/>
            <person name="Venkateswaran K."/>
            <person name="Stajich J.E."/>
            <person name="Wang C.C.C."/>
        </authorList>
    </citation>
    <scope>NUCLEOTIDE SEQUENCE [LARGE SCALE GENOMIC DNA]</scope>
    <source>
        <strain evidence="1 2">IMV 1140</strain>
    </source>
</reference>
<dbReference type="Proteomes" id="UP001177260">
    <property type="component" value="Unassembled WGS sequence"/>
</dbReference>
<proteinExistence type="predicted"/>
<sequence length="512" mass="59975">MREAVAVNNHHNIEPIKQVPSPFTSVLPLRSSSQYFLFLPSRPDSHKEMAYSHRMSQQFHGSQQHSRGGGRKKEDENDALMRLPDKEIAGCINDIGIPFTAADLVKPNPQQIQQVFEWFAKIVMNITRDTVEPGMRVAAEDVGGDYPDIVPTETRNLMGFFASLRRLMMECGVHDFTFTDMTKPTHDRLVKIFSYLINFVRFRESQNAVVEEHLNKSDKIKTRIETLYEENQEMGRHLDEMRRNLKANETQVKEKVRRNDELKARLLELRRNQERVADTLERVKTDKGKRQATLEEKTEKVVRTRQEVEKLRPYVMESPGTLQTTLTDLSENLLREKAQIDAMEKRARALQTSSDTFTVVSNDVQACIKLLEDISVELQKEEEEESRASRNKEAISDRGNNVREVEQTEKLLQRQLARWNERIETLRKNAQEKADTAQARMEELRNVQKQLREERAEKQRDMERRRIKIEQIEKKMVDLKENIENEIQSAHDEYLKLESHIKLYITDMEKCL</sequence>
<comment type="caution">
    <text evidence="1">The sequence shown here is derived from an EMBL/GenBank/DDBJ whole genome shotgun (WGS) entry which is preliminary data.</text>
</comment>
<gene>
    <name evidence="1" type="primary">NUF2</name>
    <name evidence="1" type="ORF">N8T08_003667</name>
</gene>
<evidence type="ECO:0000313" key="1">
    <source>
        <dbReference type="EMBL" id="KAK1146019.1"/>
    </source>
</evidence>
<evidence type="ECO:0000313" key="2">
    <source>
        <dbReference type="Proteomes" id="UP001177260"/>
    </source>
</evidence>
<keyword evidence="2" id="KW-1185">Reference proteome</keyword>